<dbReference type="Gene3D" id="3.40.50.1820">
    <property type="entry name" value="alpha/beta hydrolase"/>
    <property type="match status" value="1"/>
</dbReference>
<evidence type="ECO:0000256" key="1">
    <source>
        <dbReference type="ARBA" id="ARBA00022801"/>
    </source>
</evidence>
<name>A0A9X2JBP1_9SPHI</name>
<proteinExistence type="predicted"/>
<dbReference type="InterPro" id="IPR029058">
    <property type="entry name" value="AB_hydrolase_fold"/>
</dbReference>
<keyword evidence="4" id="KW-1185">Reference proteome</keyword>
<dbReference type="GO" id="GO:0016787">
    <property type="term" value="F:hydrolase activity"/>
    <property type="evidence" value="ECO:0007669"/>
    <property type="project" value="UniProtKB-KW"/>
</dbReference>
<dbReference type="Pfam" id="PF20434">
    <property type="entry name" value="BD-FAE"/>
    <property type="match status" value="1"/>
</dbReference>
<keyword evidence="1 3" id="KW-0378">Hydrolase</keyword>
<dbReference type="PANTHER" id="PTHR48081:SF33">
    <property type="entry name" value="KYNURENINE FORMAMIDASE"/>
    <property type="match status" value="1"/>
</dbReference>
<dbReference type="SUPFAM" id="SSF53474">
    <property type="entry name" value="alpha/beta-Hydrolases"/>
    <property type="match status" value="1"/>
</dbReference>
<protein>
    <submittedName>
        <fullName evidence="3">Alpha/beta hydrolase</fullName>
    </submittedName>
</protein>
<feature type="domain" description="BD-FAE-like" evidence="2">
    <location>
        <begin position="41"/>
        <end position="219"/>
    </location>
</feature>
<dbReference type="RefSeq" id="WP_252585901.1">
    <property type="nucleotide sequence ID" value="NZ_JAMWYS010000006.1"/>
</dbReference>
<evidence type="ECO:0000313" key="4">
    <source>
        <dbReference type="Proteomes" id="UP001155182"/>
    </source>
</evidence>
<dbReference type="InterPro" id="IPR050300">
    <property type="entry name" value="GDXG_lipolytic_enzyme"/>
</dbReference>
<gene>
    <name evidence="3" type="ORF">NF867_02160</name>
</gene>
<evidence type="ECO:0000259" key="2">
    <source>
        <dbReference type="Pfam" id="PF20434"/>
    </source>
</evidence>
<evidence type="ECO:0000313" key="3">
    <source>
        <dbReference type="EMBL" id="MCO4291669.1"/>
    </source>
</evidence>
<dbReference type="EMBL" id="JAMWYS010000006">
    <property type="protein sequence ID" value="MCO4291669.1"/>
    <property type="molecule type" value="Genomic_DNA"/>
</dbReference>
<organism evidence="3 4">
    <name type="scientific">Solitalea agri</name>
    <dbReference type="NCBI Taxonomy" id="2953739"/>
    <lineage>
        <taxon>Bacteria</taxon>
        <taxon>Pseudomonadati</taxon>
        <taxon>Bacteroidota</taxon>
        <taxon>Sphingobacteriia</taxon>
        <taxon>Sphingobacteriales</taxon>
        <taxon>Sphingobacteriaceae</taxon>
        <taxon>Solitalea</taxon>
    </lineage>
</organism>
<sequence>MMIDFIANISDGFVSTDIVRKRNIPYVNPTSSDFNQERHSLNIFSPSVSGNSDVLIFVHGGEWDSGNKNLYGRMGKGFCNRNVVFVAINYRLAPVFNHKDMAYDVARAVKWVKESISNYGGNPERIFLSGHSAGGYLTALTGLDTRFFELAAISNPLKGLILIDSFLLDLHDFFTITDPDWAKKYYHLFGDNREGWKDATPLNYLKQTAIPMLSFLGTKTYPGIMLGNDRFRKQCELDGKKLEFNIIKNKAHKAMITQLFFMNCPMYDTILNFIRRN</sequence>
<dbReference type="AlphaFoldDB" id="A0A9X2JBP1"/>
<comment type="caution">
    <text evidence="3">The sequence shown here is derived from an EMBL/GenBank/DDBJ whole genome shotgun (WGS) entry which is preliminary data.</text>
</comment>
<dbReference type="PANTHER" id="PTHR48081">
    <property type="entry name" value="AB HYDROLASE SUPERFAMILY PROTEIN C4A8.06C"/>
    <property type="match status" value="1"/>
</dbReference>
<reference evidence="3" key="1">
    <citation type="submission" date="2022-06" db="EMBL/GenBank/DDBJ databases">
        <title>Solitalea sp. MAHUQ-68 isolated from rhizospheric soil.</title>
        <authorList>
            <person name="Huq M.A."/>
        </authorList>
    </citation>
    <scope>NUCLEOTIDE SEQUENCE</scope>
    <source>
        <strain evidence="3">MAHUQ-68</strain>
    </source>
</reference>
<dbReference type="InterPro" id="IPR049492">
    <property type="entry name" value="BD-FAE-like_dom"/>
</dbReference>
<dbReference type="Proteomes" id="UP001155182">
    <property type="component" value="Unassembled WGS sequence"/>
</dbReference>
<accession>A0A9X2JBP1</accession>